<dbReference type="InterPro" id="IPR003742">
    <property type="entry name" value="RlmH-like"/>
</dbReference>
<keyword evidence="3 5" id="KW-0949">S-adenosyl-L-methionine</keyword>
<keyword evidence="5" id="KW-0963">Cytoplasm</keyword>
<dbReference type="Gene3D" id="3.40.1280.10">
    <property type="match status" value="1"/>
</dbReference>
<gene>
    <name evidence="5" type="primary">rlmH</name>
    <name evidence="6" type="ORF">C8N24_0901</name>
</gene>
<comment type="subunit">
    <text evidence="5">Homodimer.</text>
</comment>
<evidence type="ECO:0000256" key="1">
    <source>
        <dbReference type="ARBA" id="ARBA00022603"/>
    </source>
</evidence>
<comment type="catalytic activity">
    <reaction evidence="5">
        <text>pseudouridine(1915) in 23S rRNA + S-adenosyl-L-methionine = N(3)-methylpseudouridine(1915) in 23S rRNA + S-adenosyl-L-homocysteine + H(+)</text>
        <dbReference type="Rhea" id="RHEA:42752"/>
        <dbReference type="Rhea" id="RHEA-COMP:10221"/>
        <dbReference type="Rhea" id="RHEA-COMP:10222"/>
        <dbReference type="ChEBI" id="CHEBI:15378"/>
        <dbReference type="ChEBI" id="CHEBI:57856"/>
        <dbReference type="ChEBI" id="CHEBI:59789"/>
        <dbReference type="ChEBI" id="CHEBI:65314"/>
        <dbReference type="ChEBI" id="CHEBI:74486"/>
        <dbReference type="EC" id="2.1.1.177"/>
    </reaction>
</comment>
<evidence type="ECO:0000313" key="6">
    <source>
        <dbReference type="EMBL" id="RKQ91084.1"/>
    </source>
</evidence>
<dbReference type="CDD" id="cd18081">
    <property type="entry name" value="RlmH-like"/>
    <property type="match status" value="1"/>
</dbReference>
<evidence type="ECO:0000256" key="5">
    <source>
        <dbReference type="HAMAP-Rule" id="MF_00658"/>
    </source>
</evidence>
<keyword evidence="2 5" id="KW-0808">Transferase</keyword>
<evidence type="ECO:0000256" key="2">
    <source>
        <dbReference type="ARBA" id="ARBA00022679"/>
    </source>
</evidence>
<dbReference type="EC" id="2.1.1.177" evidence="5"/>
<feature type="binding site" evidence="5">
    <location>
        <begin position="104"/>
        <end position="109"/>
    </location>
    <ligand>
        <name>S-adenosyl-L-methionine</name>
        <dbReference type="ChEBI" id="CHEBI:59789"/>
    </ligand>
</feature>
<dbReference type="RefSeq" id="WP_121248393.1">
    <property type="nucleotide sequence ID" value="NZ_RBIL01000001.1"/>
</dbReference>
<comment type="subcellular location">
    <subcellularLocation>
        <location evidence="5">Cytoplasm</location>
    </subcellularLocation>
</comment>
<evidence type="ECO:0000256" key="3">
    <source>
        <dbReference type="ARBA" id="ARBA00022691"/>
    </source>
</evidence>
<feature type="binding site" evidence="5">
    <location>
        <position position="57"/>
    </location>
    <ligand>
        <name>S-adenosyl-L-methionine</name>
        <dbReference type="ChEBI" id="CHEBI:59789"/>
    </ligand>
</feature>
<evidence type="ECO:0000313" key="7">
    <source>
        <dbReference type="Proteomes" id="UP000278962"/>
    </source>
</evidence>
<protein>
    <recommendedName>
        <fullName evidence="5">Ribosomal RNA large subunit methyltransferase H</fullName>
        <ecNumber evidence="5">2.1.1.177</ecNumber>
    </recommendedName>
    <alternativeName>
        <fullName evidence="5">23S rRNA (pseudouridine1915-N3)-methyltransferase</fullName>
    </alternativeName>
    <alternativeName>
        <fullName evidence="5">23S rRNA m3Psi1915 methyltransferase</fullName>
    </alternativeName>
    <alternativeName>
        <fullName evidence="5">rRNA (pseudouridine-N3-)-methyltransferase RlmH</fullName>
    </alternativeName>
</protein>
<dbReference type="GO" id="GO:0070038">
    <property type="term" value="F:rRNA (pseudouridine-N3-)-methyltransferase activity"/>
    <property type="evidence" value="ECO:0007669"/>
    <property type="project" value="UniProtKB-UniRule"/>
</dbReference>
<dbReference type="GO" id="GO:0005737">
    <property type="term" value="C:cytoplasm"/>
    <property type="evidence" value="ECO:0007669"/>
    <property type="project" value="UniProtKB-SubCell"/>
</dbReference>
<dbReference type="HAMAP" id="MF_00658">
    <property type="entry name" value="23SrRNA_methyltr_H"/>
    <property type="match status" value="1"/>
</dbReference>
<evidence type="ECO:0000256" key="4">
    <source>
        <dbReference type="ARBA" id="ARBA00038303"/>
    </source>
</evidence>
<comment type="function">
    <text evidence="5">Specifically methylates the pseudouridine at position 1915 (m3Psi1915) in 23S rRNA.</text>
</comment>
<keyword evidence="7" id="KW-1185">Reference proteome</keyword>
<comment type="similarity">
    <text evidence="4 5">Belongs to the RNA methyltransferase RlmH family.</text>
</comment>
<keyword evidence="1 5" id="KW-0489">Methyltransferase</keyword>
<dbReference type="PANTHER" id="PTHR33603">
    <property type="entry name" value="METHYLTRANSFERASE"/>
    <property type="match status" value="1"/>
</dbReference>
<sequence>MHYSVVAVGKAKGTPYADDLDHYAKLLTRYARVDVIEVADEEALLRRIPERAYVCLLDSRGRTYTSEAFSTWVEDRRQGGLDVCFVIGGAFGVELPGAHHKLSFGPMTLPHMLARVVLLEQLYRAHKILANEPYHH</sequence>
<dbReference type="InterPro" id="IPR029028">
    <property type="entry name" value="Alpha/beta_knot_MTases"/>
</dbReference>
<dbReference type="InterPro" id="IPR029026">
    <property type="entry name" value="tRNA_m1G_MTases_N"/>
</dbReference>
<organism evidence="6 7">
    <name type="scientific">Solirubrobacter pauli</name>
    <dbReference type="NCBI Taxonomy" id="166793"/>
    <lineage>
        <taxon>Bacteria</taxon>
        <taxon>Bacillati</taxon>
        <taxon>Actinomycetota</taxon>
        <taxon>Thermoleophilia</taxon>
        <taxon>Solirubrobacterales</taxon>
        <taxon>Solirubrobacteraceae</taxon>
        <taxon>Solirubrobacter</taxon>
    </lineage>
</organism>
<dbReference type="OrthoDB" id="9806643at2"/>
<dbReference type="Proteomes" id="UP000278962">
    <property type="component" value="Unassembled WGS sequence"/>
</dbReference>
<dbReference type="Pfam" id="PF02590">
    <property type="entry name" value="SPOUT_MTase"/>
    <property type="match status" value="1"/>
</dbReference>
<comment type="caution">
    <text evidence="6">The sequence shown here is derived from an EMBL/GenBank/DDBJ whole genome shotgun (WGS) entry which is preliminary data.</text>
</comment>
<feature type="binding site" evidence="5">
    <location>
        <position position="88"/>
    </location>
    <ligand>
        <name>S-adenosyl-L-methionine</name>
        <dbReference type="ChEBI" id="CHEBI:59789"/>
    </ligand>
</feature>
<proteinExistence type="inferred from homology"/>
<accession>A0A660LDG5</accession>
<name>A0A660LDG5_9ACTN</name>
<dbReference type="PANTHER" id="PTHR33603:SF1">
    <property type="entry name" value="RIBOSOMAL RNA LARGE SUBUNIT METHYLTRANSFERASE H"/>
    <property type="match status" value="1"/>
</dbReference>
<dbReference type="SUPFAM" id="SSF75217">
    <property type="entry name" value="alpha/beta knot"/>
    <property type="match status" value="1"/>
</dbReference>
<dbReference type="PIRSF" id="PIRSF004505">
    <property type="entry name" value="MT_bac"/>
    <property type="match status" value="1"/>
</dbReference>
<reference evidence="6 7" key="1">
    <citation type="submission" date="2018-10" db="EMBL/GenBank/DDBJ databases">
        <title>Genomic Encyclopedia of Archaeal and Bacterial Type Strains, Phase II (KMG-II): from individual species to whole genera.</title>
        <authorList>
            <person name="Goeker M."/>
        </authorList>
    </citation>
    <scope>NUCLEOTIDE SEQUENCE [LARGE SCALE GENOMIC DNA]</scope>
    <source>
        <strain evidence="6 7">DSM 14954</strain>
    </source>
</reference>
<dbReference type="AlphaFoldDB" id="A0A660LDG5"/>
<dbReference type="EMBL" id="RBIL01000001">
    <property type="protein sequence ID" value="RKQ91084.1"/>
    <property type="molecule type" value="Genomic_DNA"/>
</dbReference>
<keyword evidence="5" id="KW-0698">rRNA processing</keyword>